<feature type="transmembrane region" description="Helical" evidence="8">
    <location>
        <begin position="118"/>
        <end position="138"/>
    </location>
</feature>
<dbReference type="GO" id="GO:0005886">
    <property type="term" value="C:plasma membrane"/>
    <property type="evidence" value="ECO:0007669"/>
    <property type="project" value="TreeGrafter"/>
</dbReference>
<dbReference type="InterPro" id="IPR050681">
    <property type="entry name" value="CDF/SLC30A"/>
</dbReference>
<dbReference type="Gene3D" id="3.30.70.1350">
    <property type="entry name" value="Cation efflux protein, cytoplasmic domain"/>
    <property type="match status" value="1"/>
</dbReference>
<dbReference type="Gene3D" id="1.20.1510.10">
    <property type="entry name" value="Cation efflux protein transmembrane domain"/>
    <property type="match status" value="1"/>
</dbReference>
<evidence type="ECO:0000256" key="3">
    <source>
        <dbReference type="ARBA" id="ARBA00022448"/>
    </source>
</evidence>
<evidence type="ECO:0000256" key="7">
    <source>
        <dbReference type="ARBA" id="ARBA00023136"/>
    </source>
</evidence>
<dbReference type="InterPro" id="IPR058533">
    <property type="entry name" value="Cation_efflux_TM"/>
</dbReference>
<evidence type="ECO:0000259" key="9">
    <source>
        <dbReference type="Pfam" id="PF01545"/>
    </source>
</evidence>
<evidence type="ECO:0000313" key="12">
    <source>
        <dbReference type="Proteomes" id="UP000321769"/>
    </source>
</evidence>
<dbReference type="NCBIfam" id="TIGR01297">
    <property type="entry name" value="CDF"/>
    <property type="match status" value="1"/>
</dbReference>
<comment type="caution">
    <text evidence="11">The sequence shown here is derived from an EMBL/GenBank/DDBJ whole genome shotgun (WGS) entry which is preliminary data.</text>
</comment>
<evidence type="ECO:0000256" key="4">
    <source>
        <dbReference type="ARBA" id="ARBA00022692"/>
    </source>
</evidence>
<evidence type="ECO:0000256" key="6">
    <source>
        <dbReference type="ARBA" id="ARBA00023065"/>
    </source>
</evidence>
<dbReference type="InterPro" id="IPR027470">
    <property type="entry name" value="Cation_efflux_CTD"/>
</dbReference>
<protein>
    <submittedName>
        <fullName evidence="11">Cation transporter</fullName>
    </submittedName>
</protein>
<dbReference type="Proteomes" id="UP000321769">
    <property type="component" value="Unassembled WGS sequence"/>
</dbReference>
<evidence type="ECO:0000256" key="2">
    <source>
        <dbReference type="ARBA" id="ARBA00008873"/>
    </source>
</evidence>
<accession>A0A512HSD2</accession>
<dbReference type="PANTHER" id="PTHR11562:SF17">
    <property type="entry name" value="RE54080P-RELATED"/>
    <property type="match status" value="1"/>
</dbReference>
<feature type="transmembrane region" description="Helical" evidence="8">
    <location>
        <begin position="55"/>
        <end position="72"/>
    </location>
</feature>
<dbReference type="PANTHER" id="PTHR11562">
    <property type="entry name" value="CATION EFFLUX PROTEIN/ ZINC TRANSPORTER"/>
    <property type="match status" value="1"/>
</dbReference>
<dbReference type="InterPro" id="IPR036837">
    <property type="entry name" value="Cation_efflux_CTD_sf"/>
</dbReference>
<evidence type="ECO:0000256" key="8">
    <source>
        <dbReference type="SAM" id="Phobius"/>
    </source>
</evidence>
<keyword evidence="6" id="KW-0406">Ion transport</keyword>
<dbReference type="SUPFAM" id="SSF160240">
    <property type="entry name" value="Cation efflux protein cytoplasmic domain-like"/>
    <property type="match status" value="1"/>
</dbReference>
<feature type="transmembrane region" description="Helical" evidence="8">
    <location>
        <begin position="159"/>
        <end position="177"/>
    </location>
</feature>
<reference evidence="11 12" key="1">
    <citation type="submission" date="2019-07" db="EMBL/GenBank/DDBJ databases">
        <title>Whole genome shotgun sequence of Aeromicrobium flavum NBRC 107625.</title>
        <authorList>
            <person name="Hosoyama A."/>
            <person name="Uohara A."/>
            <person name="Ohji S."/>
            <person name="Ichikawa N."/>
        </authorList>
    </citation>
    <scope>NUCLEOTIDE SEQUENCE [LARGE SCALE GENOMIC DNA]</scope>
    <source>
        <strain evidence="11 12">NBRC 107625</strain>
    </source>
</reference>
<feature type="domain" description="Cation efflux protein transmembrane" evidence="9">
    <location>
        <begin position="19"/>
        <end position="208"/>
    </location>
</feature>
<feature type="domain" description="Cation efflux protein cytoplasmic" evidence="10">
    <location>
        <begin position="212"/>
        <end position="290"/>
    </location>
</feature>
<name>A0A512HSD2_9ACTN</name>
<comment type="similarity">
    <text evidence="2">Belongs to the cation diffusion facilitator (CDF) transporter (TC 2.A.4) family. SLC30A subfamily.</text>
</comment>
<feature type="transmembrane region" description="Helical" evidence="8">
    <location>
        <begin position="17"/>
        <end position="43"/>
    </location>
</feature>
<sequence length="302" mass="31289">MGHDHAHGAGVEHRGRLALVLGLTLAVLVLQVVVGTLTGSLALLADAGHLLSDSLGLVLALAAIAVAQRPGGPRSTYGRHRTEVLAAGANALVLLGICVVIAVNAVRRLEDPPSIEGGWALVAGAIGLAVNVLGLVILRAGAKESLNVRGAYLEVLGDALGSVAVIGSALLILTLGWDAADPVASLVIAALVLPRAVSLLRDVAEVLLETSPRDVDLDQVRDHILGVPGVVDVHDLHVWTITSGMPVMSAHVVVDDTVVAMADAHDVLDHLVTCLSQHFDVAHSTFQLEPTGHLDSERHGHR</sequence>
<keyword evidence="4 8" id="KW-0812">Transmembrane</keyword>
<evidence type="ECO:0000256" key="1">
    <source>
        <dbReference type="ARBA" id="ARBA00004141"/>
    </source>
</evidence>
<dbReference type="AlphaFoldDB" id="A0A512HSD2"/>
<dbReference type="SUPFAM" id="SSF161111">
    <property type="entry name" value="Cation efflux protein transmembrane domain-like"/>
    <property type="match status" value="1"/>
</dbReference>
<dbReference type="Pfam" id="PF01545">
    <property type="entry name" value="Cation_efflux"/>
    <property type="match status" value="1"/>
</dbReference>
<dbReference type="GO" id="GO:0005385">
    <property type="term" value="F:zinc ion transmembrane transporter activity"/>
    <property type="evidence" value="ECO:0007669"/>
    <property type="project" value="TreeGrafter"/>
</dbReference>
<evidence type="ECO:0000313" key="11">
    <source>
        <dbReference type="EMBL" id="GEO88373.1"/>
    </source>
</evidence>
<organism evidence="11 12">
    <name type="scientific">Aeromicrobium flavum</name>
    <dbReference type="NCBI Taxonomy" id="416568"/>
    <lineage>
        <taxon>Bacteria</taxon>
        <taxon>Bacillati</taxon>
        <taxon>Actinomycetota</taxon>
        <taxon>Actinomycetes</taxon>
        <taxon>Propionibacteriales</taxon>
        <taxon>Nocardioidaceae</taxon>
        <taxon>Aeromicrobium</taxon>
    </lineage>
</organism>
<dbReference type="InterPro" id="IPR002524">
    <property type="entry name" value="Cation_efflux"/>
</dbReference>
<keyword evidence="5 8" id="KW-1133">Transmembrane helix</keyword>
<gene>
    <name evidence="11" type="ORF">AFL01nite_07000</name>
</gene>
<evidence type="ECO:0000259" key="10">
    <source>
        <dbReference type="Pfam" id="PF16916"/>
    </source>
</evidence>
<proteinExistence type="inferred from homology"/>
<dbReference type="RefSeq" id="WP_146825780.1">
    <property type="nucleotide sequence ID" value="NZ_BAAAYQ010000001.1"/>
</dbReference>
<keyword evidence="7 8" id="KW-0472">Membrane</keyword>
<dbReference type="Pfam" id="PF16916">
    <property type="entry name" value="ZT_dimer"/>
    <property type="match status" value="1"/>
</dbReference>
<feature type="transmembrane region" description="Helical" evidence="8">
    <location>
        <begin position="84"/>
        <end position="106"/>
    </location>
</feature>
<dbReference type="InterPro" id="IPR027469">
    <property type="entry name" value="Cation_efflux_TMD_sf"/>
</dbReference>
<dbReference type="EMBL" id="BJZQ01000002">
    <property type="protein sequence ID" value="GEO88373.1"/>
    <property type="molecule type" value="Genomic_DNA"/>
</dbReference>
<comment type="subcellular location">
    <subcellularLocation>
        <location evidence="1">Membrane</location>
        <topology evidence="1">Multi-pass membrane protein</topology>
    </subcellularLocation>
</comment>
<evidence type="ECO:0000256" key="5">
    <source>
        <dbReference type="ARBA" id="ARBA00022989"/>
    </source>
</evidence>
<keyword evidence="3" id="KW-0813">Transport</keyword>
<dbReference type="OrthoDB" id="9809646at2"/>
<keyword evidence="12" id="KW-1185">Reference proteome</keyword>